<dbReference type="EMBL" id="BARV01005858">
    <property type="protein sequence ID" value="GAI04384.1"/>
    <property type="molecule type" value="Genomic_DNA"/>
</dbReference>
<proteinExistence type="predicted"/>
<evidence type="ECO:0000313" key="1">
    <source>
        <dbReference type="EMBL" id="GAI04384.1"/>
    </source>
</evidence>
<feature type="non-terminal residue" evidence="1">
    <location>
        <position position="1"/>
    </location>
</feature>
<dbReference type="AlphaFoldDB" id="X1MDD2"/>
<protein>
    <submittedName>
        <fullName evidence="1">Uncharacterized protein</fullName>
    </submittedName>
</protein>
<organism evidence="1">
    <name type="scientific">marine sediment metagenome</name>
    <dbReference type="NCBI Taxonomy" id="412755"/>
    <lineage>
        <taxon>unclassified sequences</taxon>
        <taxon>metagenomes</taxon>
        <taxon>ecological metagenomes</taxon>
    </lineage>
</organism>
<reference evidence="1" key="1">
    <citation type="journal article" date="2014" name="Front. Microbiol.">
        <title>High frequency of phylogenetically diverse reductive dehalogenase-homologous genes in deep subseafloor sedimentary metagenomes.</title>
        <authorList>
            <person name="Kawai M."/>
            <person name="Futagami T."/>
            <person name="Toyoda A."/>
            <person name="Takaki Y."/>
            <person name="Nishi S."/>
            <person name="Hori S."/>
            <person name="Arai W."/>
            <person name="Tsubouchi T."/>
            <person name="Morono Y."/>
            <person name="Uchiyama I."/>
            <person name="Ito T."/>
            <person name="Fujiyama A."/>
            <person name="Inagaki F."/>
            <person name="Takami H."/>
        </authorList>
    </citation>
    <scope>NUCLEOTIDE SEQUENCE</scope>
    <source>
        <strain evidence="1">Expedition CK06-06</strain>
    </source>
</reference>
<accession>X1MDD2</accession>
<comment type="caution">
    <text evidence="1">The sequence shown here is derived from an EMBL/GenBank/DDBJ whole genome shotgun (WGS) entry which is preliminary data.</text>
</comment>
<gene>
    <name evidence="1" type="ORF">S06H3_11910</name>
</gene>
<sequence length="58" mass="6747">DYEITPEYSYRWDDKTKSVKIIEKPWQILDDRGIPSYSLLPPPVVVSLIKQIAEVLSL</sequence>
<name>X1MDD2_9ZZZZ</name>